<sequence length="76" mass="8548">MNFCFQVEHTQRAVMNRTVVFSLLIDILYHDLVRLFLINPPPPPDRIFLSLCDSGRSVVPRIVSVTGQLGILTGPI</sequence>
<organism evidence="1 2">
    <name type="scientific">Paragonimus heterotremus</name>
    <dbReference type="NCBI Taxonomy" id="100268"/>
    <lineage>
        <taxon>Eukaryota</taxon>
        <taxon>Metazoa</taxon>
        <taxon>Spiralia</taxon>
        <taxon>Lophotrochozoa</taxon>
        <taxon>Platyhelminthes</taxon>
        <taxon>Trematoda</taxon>
        <taxon>Digenea</taxon>
        <taxon>Plagiorchiida</taxon>
        <taxon>Troglotremata</taxon>
        <taxon>Troglotrematidae</taxon>
        <taxon>Paragonimus</taxon>
    </lineage>
</organism>
<keyword evidence="2" id="KW-1185">Reference proteome</keyword>
<comment type="caution">
    <text evidence="1">The sequence shown here is derived from an EMBL/GenBank/DDBJ whole genome shotgun (WGS) entry which is preliminary data.</text>
</comment>
<gene>
    <name evidence="1" type="ORF">PHET_03232</name>
</gene>
<evidence type="ECO:0000313" key="1">
    <source>
        <dbReference type="EMBL" id="KAF5403378.1"/>
    </source>
</evidence>
<name>A0A8J4TCB0_9TREM</name>
<dbReference type="AlphaFoldDB" id="A0A8J4TCB0"/>
<evidence type="ECO:0000313" key="2">
    <source>
        <dbReference type="Proteomes" id="UP000748531"/>
    </source>
</evidence>
<proteinExistence type="predicted"/>
<accession>A0A8J4TCB0</accession>
<reference evidence="1" key="1">
    <citation type="submission" date="2019-05" db="EMBL/GenBank/DDBJ databases">
        <title>Annotation for the trematode Paragonimus heterotremus.</title>
        <authorList>
            <person name="Choi Y.-J."/>
        </authorList>
    </citation>
    <scope>NUCLEOTIDE SEQUENCE</scope>
    <source>
        <strain evidence="1">LC</strain>
    </source>
</reference>
<dbReference type="Proteomes" id="UP000748531">
    <property type="component" value="Unassembled WGS sequence"/>
</dbReference>
<dbReference type="EMBL" id="LUCH01001259">
    <property type="protein sequence ID" value="KAF5403378.1"/>
    <property type="molecule type" value="Genomic_DNA"/>
</dbReference>
<protein>
    <submittedName>
        <fullName evidence="1">Uncharacterized protein</fullName>
    </submittedName>
</protein>